<dbReference type="AlphaFoldDB" id="A0AAV9XPI8"/>
<sequence>MYVYKLASSIHSSGTRSGVKQHPAGKHTRMGFFTRSGPTDSATTDQDTTDTEGEEHEEDEEQEEEEDDNVSVNGKFIPATQTLSSTELNTLSLEALQDDGQRKILDVVDNLKRIGLSNVLSLPQLVVCGDQSSGKSSVLEAITEIPFPRKENLCTRFATEIILRRSPQLQVTTTINPNPDRPETQQAALRRFSRTISDFNELPSLIEQATELMSLEKGRAFSKDVLTIEICGPNRPNLTLVDLPGLIHSKNKSQSEEDITLIRDLVEQYITNPRTIILAVISAKNDYANQVILEYCRKVDPKGNRTLGIITKPDMLRSGSDNERAWLDLASNKDIYLELGWHIVKNREDGDNISSFEQRNASERTFFYKEPYRKLSREMVGVLSLRTRLSRLLKEHLKRELPGLSQELRQMLENTVEDLEKLGEGRSSLQEQTVYLTKTAMDVQAIAEAAIQGRYDHPFFNLVNADIPADKNFGRLRAIVHHLNVEFARDIQLYGRKTMVATADGKLDPGEFDVEPKVEKKLLEWVGNFKQNTDAKVSRENPVLPRKLTKDEAINHVCQVMELSKGRELPGTFNPQVIGMLFREQSEPWKYIASRHLDSVASTCSVFVDKLLTYCTSEDLKNRLWASRVESSLKDAIKAARAELQRILDDKDRHPITYNHHYAANVQKLRQEKIGDRIRSLIKEAKSYMNMTQLEVSLADNKDEPDTDRFAAEEAFDSEKTYYKDELRYFINVVTKQVIERHLINTLPNQIISPMDISRMPEQEVIFLASEPLEISQRRKFLAERKVLLEAGQETFRFATAR</sequence>
<keyword evidence="2" id="KW-0342">GTP-binding</keyword>
<dbReference type="GO" id="GO:0016020">
    <property type="term" value="C:membrane"/>
    <property type="evidence" value="ECO:0007669"/>
    <property type="project" value="TreeGrafter"/>
</dbReference>
<feature type="domain" description="Dynamin-type G" evidence="6">
    <location>
        <begin position="119"/>
        <end position="402"/>
    </location>
</feature>
<dbReference type="Pfam" id="PF01031">
    <property type="entry name" value="Dynamin_M"/>
    <property type="match status" value="1"/>
</dbReference>
<comment type="caution">
    <text evidence="7">The sequence shown here is derived from an EMBL/GenBank/DDBJ whole genome shotgun (WGS) entry which is preliminary data.</text>
</comment>
<dbReference type="InterPro" id="IPR022812">
    <property type="entry name" value="Dynamin"/>
</dbReference>
<dbReference type="GO" id="GO:0006897">
    <property type="term" value="P:endocytosis"/>
    <property type="evidence" value="ECO:0007669"/>
    <property type="project" value="TreeGrafter"/>
</dbReference>
<evidence type="ECO:0000259" key="5">
    <source>
        <dbReference type="PROSITE" id="PS51388"/>
    </source>
</evidence>
<dbReference type="InterPro" id="IPR030381">
    <property type="entry name" value="G_DYNAMIN_dom"/>
</dbReference>
<dbReference type="GO" id="GO:0000266">
    <property type="term" value="P:mitochondrial fission"/>
    <property type="evidence" value="ECO:0007669"/>
    <property type="project" value="TreeGrafter"/>
</dbReference>
<dbReference type="PROSITE" id="PS51718">
    <property type="entry name" value="G_DYNAMIN_2"/>
    <property type="match status" value="1"/>
</dbReference>
<dbReference type="InterPro" id="IPR045063">
    <property type="entry name" value="Dynamin_N"/>
</dbReference>
<feature type="compositionally biased region" description="Polar residues" evidence="4">
    <location>
        <begin position="9"/>
        <end position="18"/>
    </location>
</feature>
<protein>
    <submittedName>
        <fullName evidence="7">Uncharacterized protein</fullName>
    </submittedName>
</protein>
<dbReference type="CDD" id="cd08771">
    <property type="entry name" value="DLP_1"/>
    <property type="match status" value="1"/>
</dbReference>
<evidence type="ECO:0000313" key="7">
    <source>
        <dbReference type="EMBL" id="KAK6544045.1"/>
    </source>
</evidence>
<feature type="region of interest" description="Disordered" evidence="4">
    <location>
        <begin position="1"/>
        <end position="72"/>
    </location>
</feature>
<keyword evidence="3" id="KW-0175">Coiled coil</keyword>
<proteinExistence type="predicted"/>
<keyword evidence="8" id="KW-1185">Reference proteome</keyword>
<feature type="coiled-coil region" evidence="3">
    <location>
        <begin position="394"/>
        <end position="432"/>
    </location>
</feature>
<feature type="compositionally biased region" description="Acidic residues" evidence="4">
    <location>
        <begin position="47"/>
        <end position="69"/>
    </location>
</feature>
<dbReference type="InterPro" id="IPR001401">
    <property type="entry name" value="Dynamin_GTPase"/>
</dbReference>
<feature type="domain" description="GED" evidence="5">
    <location>
        <begin position="712"/>
        <end position="802"/>
    </location>
</feature>
<dbReference type="InterPro" id="IPR020850">
    <property type="entry name" value="GED_dom"/>
</dbReference>
<dbReference type="SMART" id="SM00053">
    <property type="entry name" value="DYNc"/>
    <property type="match status" value="1"/>
</dbReference>
<gene>
    <name evidence="7" type="ORF">TWF694_000758</name>
</gene>
<dbReference type="InterPro" id="IPR000375">
    <property type="entry name" value="Dynamin_stalk"/>
</dbReference>
<dbReference type="Pfam" id="PF00350">
    <property type="entry name" value="Dynamin_N"/>
    <property type="match status" value="1"/>
</dbReference>
<dbReference type="PRINTS" id="PR00195">
    <property type="entry name" value="DYNAMIN"/>
</dbReference>
<evidence type="ECO:0000256" key="3">
    <source>
        <dbReference type="SAM" id="Coils"/>
    </source>
</evidence>
<dbReference type="GO" id="GO:0005739">
    <property type="term" value="C:mitochondrion"/>
    <property type="evidence" value="ECO:0007669"/>
    <property type="project" value="TreeGrafter"/>
</dbReference>
<keyword evidence="1" id="KW-0547">Nucleotide-binding</keyword>
<dbReference type="Proteomes" id="UP001365542">
    <property type="component" value="Unassembled WGS sequence"/>
</dbReference>
<dbReference type="GO" id="GO:0003924">
    <property type="term" value="F:GTPase activity"/>
    <property type="evidence" value="ECO:0007669"/>
    <property type="project" value="InterPro"/>
</dbReference>
<dbReference type="GO" id="GO:0005874">
    <property type="term" value="C:microtubule"/>
    <property type="evidence" value="ECO:0007669"/>
    <property type="project" value="TreeGrafter"/>
</dbReference>
<dbReference type="FunFam" id="3.40.50.300:FF:001425">
    <property type="entry name" value="Dynamin GTPase, putative"/>
    <property type="match status" value="1"/>
</dbReference>
<dbReference type="GO" id="GO:0016559">
    <property type="term" value="P:peroxisome fission"/>
    <property type="evidence" value="ECO:0007669"/>
    <property type="project" value="TreeGrafter"/>
</dbReference>
<evidence type="ECO:0000313" key="8">
    <source>
        <dbReference type="Proteomes" id="UP001365542"/>
    </source>
</evidence>
<dbReference type="PANTHER" id="PTHR11566:SF66">
    <property type="entry name" value="INTERFERON-INDUCED GTP-BINDING PROTEIN MX"/>
    <property type="match status" value="1"/>
</dbReference>
<dbReference type="PANTHER" id="PTHR11566">
    <property type="entry name" value="DYNAMIN"/>
    <property type="match status" value="1"/>
</dbReference>
<name>A0AAV9XPI8_9PEZI</name>
<evidence type="ECO:0000259" key="6">
    <source>
        <dbReference type="PROSITE" id="PS51718"/>
    </source>
</evidence>
<dbReference type="InterPro" id="IPR027417">
    <property type="entry name" value="P-loop_NTPase"/>
</dbReference>
<dbReference type="Gene3D" id="3.40.50.300">
    <property type="entry name" value="P-loop containing nucleotide triphosphate hydrolases"/>
    <property type="match status" value="1"/>
</dbReference>
<dbReference type="GO" id="GO:0008017">
    <property type="term" value="F:microtubule binding"/>
    <property type="evidence" value="ECO:0007669"/>
    <property type="project" value="TreeGrafter"/>
</dbReference>
<evidence type="ECO:0000256" key="1">
    <source>
        <dbReference type="ARBA" id="ARBA00022741"/>
    </source>
</evidence>
<dbReference type="PROSITE" id="PS51388">
    <property type="entry name" value="GED"/>
    <property type="match status" value="1"/>
</dbReference>
<dbReference type="GO" id="GO:0005525">
    <property type="term" value="F:GTP binding"/>
    <property type="evidence" value="ECO:0007669"/>
    <property type="project" value="InterPro"/>
</dbReference>
<accession>A0AAV9XPI8</accession>
<reference evidence="7 8" key="1">
    <citation type="submission" date="2019-10" db="EMBL/GenBank/DDBJ databases">
        <authorList>
            <person name="Palmer J.M."/>
        </authorList>
    </citation>
    <scope>NUCLEOTIDE SEQUENCE [LARGE SCALE GENOMIC DNA]</scope>
    <source>
        <strain evidence="7 8">TWF694</strain>
    </source>
</reference>
<dbReference type="EMBL" id="JAVHJO010000001">
    <property type="protein sequence ID" value="KAK6544045.1"/>
    <property type="molecule type" value="Genomic_DNA"/>
</dbReference>
<evidence type="ECO:0000256" key="4">
    <source>
        <dbReference type="SAM" id="MobiDB-lite"/>
    </source>
</evidence>
<organism evidence="7 8">
    <name type="scientific">Orbilia ellipsospora</name>
    <dbReference type="NCBI Taxonomy" id="2528407"/>
    <lineage>
        <taxon>Eukaryota</taxon>
        <taxon>Fungi</taxon>
        <taxon>Dikarya</taxon>
        <taxon>Ascomycota</taxon>
        <taxon>Pezizomycotina</taxon>
        <taxon>Orbiliomycetes</taxon>
        <taxon>Orbiliales</taxon>
        <taxon>Orbiliaceae</taxon>
        <taxon>Orbilia</taxon>
    </lineage>
</organism>
<dbReference type="GO" id="GO:0048312">
    <property type="term" value="P:intracellular distribution of mitochondria"/>
    <property type="evidence" value="ECO:0007669"/>
    <property type="project" value="TreeGrafter"/>
</dbReference>
<evidence type="ECO:0000256" key="2">
    <source>
        <dbReference type="ARBA" id="ARBA00023134"/>
    </source>
</evidence>
<dbReference type="SUPFAM" id="SSF52540">
    <property type="entry name" value="P-loop containing nucleoside triphosphate hydrolases"/>
    <property type="match status" value="1"/>
</dbReference>